<feature type="transmembrane region" description="Helical" evidence="1">
    <location>
        <begin position="79"/>
        <end position="103"/>
    </location>
</feature>
<evidence type="ECO:0000256" key="1">
    <source>
        <dbReference type="SAM" id="Phobius"/>
    </source>
</evidence>
<organism evidence="2 3">
    <name type="scientific">Pseudomonas maioricensis</name>
    <dbReference type="NCBI Taxonomy" id="1766623"/>
    <lineage>
        <taxon>Bacteria</taxon>
        <taxon>Pseudomonadati</taxon>
        <taxon>Pseudomonadota</taxon>
        <taxon>Gammaproteobacteria</taxon>
        <taxon>Pseudomonadales</taxon>
        <taxon>Pseudomonadaceae</taxon>
        <taxon>Pseudomonas</taxon>
    </lineage>
</organism>
<comment type="caution">
    <text evidence="2">The sequence shown here is derived from an EMBL/GenBank/DDBJ whole genome shotgun (WGS) entry which is preliminary data.</text>
</comment>
<dbReference type="Proteomes" id="UP001320513">
    <property type="component" value="Unassembled WGS sequence"/>
</dbReference>
<evidence type="ECO:0000313" key="3">
    <source>
        <dbReference type="Proteomes" id="UP001320513"/>
    </source>
</evidence>
<dbReference type="EMBL" id="LOHG01000008">
    <property type="protein sequence ID" value="MCI8210829.1"/>
    <property type="molecule type" value="Genomic_DNA"/>
</dbReference>
<gene>
    <name evidence="2" type="ORF">AUC61_14935</name>
</gene>
<accession>A0ABS9ZJS2</accession>
<keyword evidence="1" id="KW-0472">Membrane</keyword>
<keyword evidence="3" id="KW-1185">Reference proteome</keyword>
<evidence type="ECO:0008006" key="4">
    <source>
        <dbReference type="Google" id="ProtNLM"/>
    </source>
</evidence>
<reference evidence="2 3" key="1">
    <citation type="submission" date="2015-12" db="EMBL/GenBank/DDBJ databases">
        <title>Phylogenomics in the description of a new species in the Pseudomonas syringae group.</title>
        <authorList>
            <person name="Busquets A."/>
            <person name="Gomila M."/>
            <person name="Beiki F."/>
            <person name="Rahimian H."/>
            <person name="Mulet M."/>
            <person name="Sanchez D."/>
            <person name="Garcia-Valdes E."/>
            <person name="Lalucat J."/>
        </authorList>
    </citation>
    <scope>NUCLEOTIDE SEQUENCE [LARGE SCALE GENOMIC DNA]</scope>
    <source>
        <strain evidence="2 3">S25</strain>
    </source>
</reference>
<feature type="transmembrane region" description="Helical" evidence="1">
    <location>
        <begin position="43"/>
        <end position="67"/>
    </location>
</feature>
<keyword evidence="1" id="KW-0812">Transmembrane</keyword>
<evidence type="ECO:0000313" key="2">
    <source>
        <dbReference type="EMBL" id="MCI8210829.1"/>
    </source>
</evidence>
<proteinExistence type="predicted"/>
<name>A0ABS9ZJS2_9PSED</name>
<sequence length="137" mass="14350">MPALARNLVFILFPLSLAALGYSVEGFRDNPADASNAYGLPPVVMYFVVLMAVGTFSLCLAGLGKLLERQSTLGSGKNIVLRLLCYSPLLLSACLTAFVSAAYALSSSAGFAALVLSLISAASVLYWLSRGPAANQR</sequence>
<protein>
    <recommendedName>
        <fullName evidence="4">Transmembrane protein</fullName>
    </recommendedName>
</protein>
<keyword evidence="1" id="KW-1133">Transmembrane helix</keyword>
<feature type="transmembrane region" description="Helical" evidence="1">
    <location>
        <begin position="109"/>
        <end position="128"/>
    </location>
</feature>